<gene>
    <name evidence="2" type="ORF">SAMN06296429_101116</name>
</gene>
<reference evidence="2 3" key="1">
    <citation type="submission" date="2017-04" db="EMBL/GenBank/DDBJ databases">
        <authorList>
            <person name="Afonso C.L."/>
            <person name="Miller P.J."/>
            <person name="Scott M.A."/>
            <person name="Spackman E."/>
            <person name="Goraichik I."/>
            <person name="Dimitrov K.M."/>
            <person name="Suarez D.L."/>
            <person name="Swayne D.E."/>
        </authorList>
    </citation>
    <scope>NUCLEOTIDE SEQUENCE [LARGE SCALE GENOMIC DNA]</scope>
    <source>
        <strain evidence="2 3">CGMCC 1.12511</strain>
    </source>
</reference>
<evidence type="ECO:0000313" key="3">
    <source>
        <dbReference type="Proteomes" id="UP000192634"/>
    </source>
</evidence>
<dbReference type="Pfam" id="PF14561">
    <property type="entry name" value="TPR_20"/>
    <property type="match status" value="1"/>
</dbReference>
<dbReference type="SUPFAM" id="SSF48452">
    <property type="entry name" value="TPR-like"/>
    <property type="match status" value="1"/>
</dbReference>
<dbReference type="OrthoDB" id="5181746at2"/>
<feature type="compositionally biased region" description="Low complexity" evidence="1">
    <location>
        <begin position="20"/>
        <end position="48"/>
    </location>
</feature>
<dbReference type="SUPFAM" id="SSF52833">
    <property type="entry name" value="Thioredoxin-like"/>
    <property type="match status" value="1"/>
</dbReference>
<dbReference type="EMBL" id="FWXN01000001">
    <property type="protein sequence ID" value="SMC31675.1"/>
    <property type="molecule type" value="Genomic_DNA"/>
</dbReference>
<dbReference type="AlphaFoldDB" id="A0A1W1Y6B0"/>
<dbReference type="Gene3D" id="3.40.30.10">
    <property type="entry name" value="Glutaredoxin"/>
    <property type="match status" value="1"/>
</dbReference>
<dbReference type="InterPro" id="IPR036249">
    <property type="entry name" value="Thioredoxin-like_sf"/>
</dbReference>
<dbReference type="RefSeq" id="WP_084449387.1">
    <property type="nucleotide sequence ID" value="NZ_FWXN01000001.1"/>
</dbReference>
<organism evidence="2 3">
    <name type="scientific">Janibacter indicus</name>
    <dbReference type="NCBI Taxonomy" id="857417"/>
    <lineage>
        <taxon>Bacteria</taxon>
        <taxon>Bacillati</taxon>
        <taxon>Actinomycetota</taxon>
        <taxon>Actinomycetes</taxon>
        <taxon>Micrococcales</taxon>
        <taxon>Intrasporangiaceae</taxon>
        <taxon>Janibacter</taxon>
    </lineage>
</organism>
<sequence>MNDPTRALRGAVDLSGLGGPARPSTPAGAPAGPTQTGAAGPAAPAAPGAPGGSPGGAPAPAAGGSLDALLVEATDATFNQVVSRSGVVPSVAVVWSSQHPESQALLRDALDIATGLEGRLQVVSIDIATNPQIAQAIQPPEVPLALGLVGGQPVPLFSGLVDREQFRQVLDQLLQVAVQHGITGRVSADQVPEGAEEELPPLHQEAYDAIERGDLDAAAAAYDKAIAADPKDTDAQLGLAQVGLMKRTQGVDLQAARAAAAGDPSDVDAALVVADLDVLGGHVEDAFTRLIDLVRVTAGEERDRVKTHLLDLFAVVGNHDERVRKGRTTLMSALF</sequence>
<dbReference type="Gene3D" id="1.25.40.10">
    <property type="entry name" value="Tetratricopeptide repeat domain"/>
    <property type="match status" value="1"/>
</dbReference>
<evidence type="ECO:0000313" key="2">
    <source>
        <dbReference type="EMBL" id="SMC31675.1"/>
    </source>
</evidence>
<evidence type="ECO:0000256" key="1">
    <source>
        <dbReference type="SAM" id="MobiDB-lite"/>
    </source>
</evidence>
<accession>A0A1W1Y6B0</accession>
<dbReference type="Proteomes" id="UP000192634">
    <property type="component" value="Unassembled WGS sequence"/>
</dbReference>
<proteinExistence type="predicted"/>
<dbReference type="InterPro" id="IPR011990">
    <property type="entry name" value="TPR-like_helical_dom_sf"/>
</dbReference>
<name>A0A1W1Y6B0_9MICO</name>
<feature type="region of interest" description="Disordered" evidence="1">
    <location>
        <begin position="1"/>
        <end position="60"/>
    </location>
</feature>
<protein>
    <submittedName>
        <fullName evidence="2">Putative thioredoxin</fullName>
    </submittedName>
</protein>